<dbReference type="PATRIC" id="fig|182217.3.peg.1367"/>
<evidence type="ECO:0000259" key="20">
    <source>
        <dbReference type="Pfam" id="PF00905"/>
    </source>
</evidence>
<evidence type="ECO:0000256" key="16">
    <source>
        <dbReference type="ARBA" id="ARBA00034000"/>
    </source>
</evidence>
<dbReference type="UniPathway" id="UPA00219"/>
<protein>
    <submittedName>
        <fullName evidence="22">Penicillin-binding protein</fullName>
    </submittedName>
</protein>
<dbReference type="InterPro" id="IPR001460">
    <property type="entry name" value="PCN-bd_Tpept"/>
</dbReference>
<comment type="catalytic activity">
    <reaction evidence="16">
        <text>Preferential cleavage: (Ac)2-L-Lys-D-Ala-|-D-Ala. Also transpeptidation of peptidyl-alanyl moieties that are N-acyl substituents of D-alanine.</text>
        <dbReference type="EC" id="3.4.16.4"/>
    </reaction>
</comment>
<dbReference type="InterPro" id="IPR050396">
    <property type="entry name" value="Glycosyltr_51/Transpeptidase"/>
</dbReference>
<comment type="similarity">
    <text evidence="4">In the N-terminal section; belongs to the glycosyltransferase 51 family.</text>
</comment>
<name>I0ENN5_HELC0</name>
<evidence type="ECO:0000256" key="13">
    <source>
        <dbReference type="ARBA" id="ARBA00023136"/>
    </source>
</evidence>
<keyword evidence="11" id="KW-0133">Cell shape</keyword>
<dbReference type="GO" id="GO:0008360">
    <property type="term" value="P:regulation of cell shape"/>
    <property type="evidence" value="ECO:0007669"/>
    <property type="project" value="UniProtKB-KW"/>
</dbReference>
<dbReference type="GO" id="GO:0009002">
    <property type="term" value="F:serine-type D-Ala-D-Ala carboxypeptidase activity"/>
    <property type="evidence" value="ECO:0007669"/>
    <property type="project" value="UniProtKB-EC"/>
</dbReference>
<dbReference type="PANTHER" id="PTHR32282:SF11">
    <property type="entry name" value="PENICILLIN-BINDING PROTEIN 1B"/>
    <property type="match status" value="1"/>
</dbReference>
<dbReference type="InterPro" id="IPR012338">
    <property type="entry name" value="Beta-lactam/transpept-like"/>
</dbReference>
<dbReference type="SUPFAM" id="SSF56601">
    <property type="entry name" value="beta-lactamase/transpeptidase-like"/>
    <property type="match status" value="1"/>
</dbReference>
<evidence type="ECO:0000256" key="19">
    <source>
        <dbReference type="SAM" id="Phobius"/>
    </source>
</evidence>
<dbReference type="FunFam" id="1.10.3810.10:FF:000001">
    <property type="entry name" value="Penicillin-binding protein 1A"/>
    <property type="match status" value="1"/>
</dbReference>
<dbReference type="GO" id="GO:0030288">
    <property type="term" value="C:outer membrane-bounded periplasmic space"/>
    <property type="evidence" value="ECO:0007669"/>
    <property type="project" value="TreeGrafter"/>
</dbReference>
<dbReference type="GO" id="GO:0006508">
    <property type="term" value="P:proteolysis"/>
    <property type="evidence" value="ECO:0007669"/>
    <property type="project" value="UniProtKB-KW"/>
</dbReference>
<evidence type="ECO:0000313" key="23">
    <source>
        <dbReference type="Proteomes" id="UP000005010"/>
    </source>
</evidence>
<evidence type="ECO:0000256" key="9">
    <source>
        <dbReference type="ARBA" id="ARBA00022679"/>
    </source>
</evidence>
<dbReference type="GO" id="GO:0008955">
    <property type="term" value="F:peptidoglycan glycosyltransferase activity"/>
    <property type="evidence" value="ECO:0007669"/>
    <property type="project" value="UniProtKB-EC"/>
</dbReference>
<dbReference type="Proteomes" id="UP000005010">
    <property type="component" value="Chromosome"/>
</dbReference>
<keyword evidence="23" id="KW-1185">Reference proteome</keyword>
<evidence type="ECO:0000256" key="7">
    <source>
        <dbReference type="ARBA" id="ARBA00022670"/>
    </source>
</evidence>
<evidence type="ECO:0000256" key="15">
    <source>
        <dbReference type="ARBA" id="ARBA00023316"/>
    </source>
</evidence>
<evidence type="ECO:0000256" key="10">
    <source>
        <dbReference type="ARBA" id="ARBA00022801"/>
    </source>
</evidence>
<dbReference type="HOGENOM" id="CLU_006354_2_4_7"/>
<dbReference type="Gene3D" id="3.40.710.10">
    <property type="entry name" value="DD-peptidase/beta-lactamase superfamily"/>
    <property type="match status" value="1"/>
</dbReference>
<dbReference type="KEGG" id="hce:HCW_06470"/>
<keyword evidence="12" id="KW-0573">Peptidoglycan synthesis</keyword>
<evidence type="ECO:0000256" key="12">
    <source>
        <dbReference type="ARBA" id="ARBA00022984"/>
    </source>
</evidence>
<dbReference type="InterPro" id="IPR023346">
    <property type="entry name" value="Lysozyme-like_dom_sf"/>
</dbReference>
<accession>I0ENN5</accession>
<evidence type="ECO:0000256" key="2">
    <source>
        <dbReference type="ARBA" id="ARBA00004752"/>
    </source>
</evidence>
<dbReference type="PANTHER" id="PTHR32282">
    <property type="entry name" value="BINDING PROTEIN TRANSPEPTIDASE, PUTATIVE-RELATED"/>
    <property type="match status" value="1"/>
</dbReference>
<dbReference type="InterPro" id="IPR001264">
    <property type="entry name" value="Glyco_trans_51"/>
</dbReference>
<evidence type="ECO:0000256" key="11">
    <source>
        <dbReference type="ARBA" id="ARBA00022960"/>
    </source>
</evidence>
<dbReference type="STRING" id="182217.HCW_06470"/>
<comment type="catalytic activity">
    <reaction evidence="17">
        <text>[GlcNAc-(1-&gt;4)-Mur2Ac(oyl-L-Ala-gamma-D-Glu-L-Lys-D-Ala-D-Ala)](n)-di-trans,octa-cis-undecaprenyl diphosphate + beta-D-GlcNAc-(1-&gt;4)-Mur2Ac(oyl-L-Ala-gamma-D-Glu-L-Lys-D-Ala-D-Ala)-di-trans,octa-cis-undecaprenyl diphosphate = [GlcNAc-(1-&gt;4)-Mur2Ac(oyl-L-Ala-gamma-D-Glu-L-Lys-D-Ala-D-Ala)](n+1)-di-trans,octa-cis-undecaprenyl diphosphate + di-trans,octa-cis-undecaprenyl diphosphate + H(+)</text>
        <dbReference type="Rhea" id="RHEA:23708"/>
        <dbReference type="Rhea" id="RHEA-COMP:9602"/>
        <dbReference type="Rhea" id="RHEA-COMP:9603"/>
        <dbReference type="ChEBI" id="CHEBI:15378"/>
        <dbReference type="ChEBI" id="CHEBI:58405"/>
        <dbReference type="ChEBI" id="CHEBI:60033"/>
        <dbReference type="ChEBI" id="CHEBI:78435"/>
        <dbReference type="EC" id="2.4.99.28"/>
    </reaction>
</comment>
<evidence type="ECO:0000256" key="18">
    <source>
        <dbReference type="SAM" id="MobiDB-lite"/>
    </source>
</evidence>
<dbReference type="Pfam" id="PF00905">
    <property type="entry name" value="Transpeptidase"/>
    <property type="match status" value="1"/>
</dbReference>
<feature type="domain" description="Penicillin-binding protein transpeptidase" evidence="20">
    <location>
        <begin position="336"/>
        <end position="611"/>
    </location>
</feature>
<feature type="transmembrane region" description="Helical" evidence="19">
    <location>
        <begin position="7"/>
        <end position="29"/>
    </location>
</feature>
<feature type="compositionally biased region" description="Basic and acidic residues" evidence="18">
    <location>
        <begin position="313"/>
        <end position="324"/>
    </location>
</feature>
<keyword evidence="13 19" id="KW-0472">Membrane</keyword>
<keyword evidence="6" id="KW-0121">Carboxypeptidase</keyword>
<evidence type="ECO:0000256" key="1">
    <source>
        <dbReference type="ARBA" id="ARBA00004236"/>
    </source>
</evidence>
<keyword evidence="19" id="KW-1133">Transmembrane helix</keyword>
<evidence type="ECO:0000256" key="8">
    <source>
        <dbReference type="ARBA" id="ARBA00022676"/>
    </source>
</evidence>
<dbReference type="GO" id="GO:0008658">
    <property type="term" value="F:penicillin binding"/>
    <property type="evidence" value="ECO:0007669"/>
    <property type="project" value="InterPro"/>
</dbReference>
<dbReference type="InterPro" id="IPR036950">
    <property type="entry name" value="PBP_transglycosylase"/>
</dbReference>
<proteinExistence type="inferred from homology"/>
<evidence type="ECO:0000256" key="3">
    <source>
        <dbReference type="ARBA" id="ARBA00007090"/>
    </source>
</evidence>
<evidence type="ECO:0000256" key="14">
    <source>
        <dbReference type="ARBA" id="ARBA00023268"/>
    </source>
</evidence>
<keyword evidence="15" id="KW-0961">Cell wall biogenesis/degradation</keyword>
<dbReference type="EMBL" id="CP003479">
    <property type="protein sequence ID" value="AFI04554.1"/>
    <property type="molecule type" value="Genomic_DNA"/>
</dbReference>
<evidence type="ECO:0000313" key="22">
    <source>
        <dbReference type="EMBL" id="AFI04554.1"/>
    </source>
</evidence>
<evidence type="ECO:0000259" key="21">
    <source>
        <dbReference type="Pfam" id="PF00912"/>
    </source>
</evidence>
<evidence type="ECO:0000256" key="4">
    <source>
        <dbReference type="ARBA" id="ARBA00007739"/>
    </source>
</evidence>
<dbReference type="eggNOG" id="COG0744">
    <property type="taxonomic scope" value="Bacteria"/>
</dbReference>
<keyword evidence="10" id="KW-0378">Hydrolase</keyword>
<keyword evidence="7" id="KW-0645">Protease</keyword>
<dbReference type="GO" id="GO:0071555">
    <property type="term" value="P:cell wall organization"/>
    <property type="evidence" value="ECO:0007669"/>
    <property type="project" value="UniProtKB-KW"/>
</dbReference>
<keyword evidence="19" id="KW-0812">Transmembrane</keyword>
<evidence type="ECO:0000256" key="5">
    <source>
        <dbReference type="ARBA" id="ARBA00022475"/>
    </source>
</evidence>
<dbReference type="SUPFAM" id="SSF53955">
    <property type="entry name" value="Lysozyme-like"/>
    <property type="match status" value="1"/>
</dbReference>
<dbReference type="Pfam" id="PF00912">
    <property type="entry name" value="Transgly"/>
    <property type="match status" value="1"/>
</dbReference>
<reference evidence="23" key="1">
    <citation type="submission" date="2012-04" db="EMBL/GenBank/DDBJ databases">
        <title>Complete genome sequence of Helicobacter cetorum strain MIT 00-7128.</title>
        <authorList>
            <person name="Kersulyte D."/>
            <person name="Berg D.E."/>
        </authorList>
    </citation>
    <scope>NUCLEOTIDE SEQUENCE [LARGE SCALE GENOMIC DNA]</scope>
    <source>
        <strain evidence="23">MIT 00-7128</strain>
    </source>
</reference>
<comment type="similarity">
    <text evidence="3">In the C-terminal section; belongs to the transpeptidase family.</text>
</comment>
<comment type="subcellular location">
    <subcellularLocation>
        <location evidence="1">Cell membrane</location>
    </subcellularLocation>
</comment>
<gene>
    <name evidence="22" type="ordered locus">HCW_06470</name>
</gene>
<dbReference type="RefSeq" id="WP_014661422.1">
    <property type="nucleotide sequence ID" value="NC_017737.1"/>
</dbReference>
<dbReference type="NCBIfam" id="TIGR02074">
    <property type="entry name" value="PBP_1a_fam"/>
    <property type="match status" value="1"/>
</dbReference>
<dbReference type="AlphaFoldDB" id="I0ENN5"/>
<dbReference type="Gene3D" id="1.10.3810.10">
    <property type="entry name" value="Biosynthetic peptidoglycan transglycosylase-like"/>
    <property type="match status" value="1"/>
</dbReference>
<keyword evidence="9" id="KW-0808">Transferase</keyword>
<evidence type="ECO:0000256" key="17">
    <source>
        <dbReference type="ARBA" id="ARBA00049902"/>
    </source>
</evidence>
<organism evidence="22 23">
    <name type="scientific">Helicobacter cetorum (strain ATCC BAA-429 / MIT 00-7128)</name>
    <dbReference type="NCBI Taxonomy" id="182217"/>
    <lineage>
        <taxon>Bacteria</taxon>
        <taxon>Pseudomonadati</taxon>
        <taxon>Campylobacterota</taxon>
        <taxon>Epsilonproteobacteria</taxon>
        <taxon>Campylobacterales</taxon>
        <taxon>Helicobacteraceae</taxon>
        <taxon>Helicobacter</taxon>
    </lineage>
</organism>
<dbReference type="GO" id="GO:0005886">
    <property type="term" value="C:plasma membrane"/>
    <property type="evidence" value="ECO:0007669"/>
    <property type="project" value="UniProtKB-SubCell"/>
</dbReference>
<feature type="domain" description="Glycosyl transferase family 51" evidence="21">
    <location>
        <begin position="54"/>
        <end position="229"/>
    </location>
</feature>
<keyword evidence="8" id="KW-0328">Glycosyltransferase</keyword>
<comment type="pathway">
    <text evidence="2">Cell wall biogenesis; peptidoglycan biosynthesis.</text>
</comment>
<keyword evidence="14" id="KW-0511">Multifunctional enzyme</keyword>
<dbReference type="GO" id="GO:0009252">
    <property type="term" value="P:peptidoglycan biosynthetic process"/>
    <property type="evidence" value="ECO:0007669"/>
    <property type="project" value="UniProtKB-UniPathway"/>
</dbReference>
<keyword evidence="5" id="KW-1003">Cell membrane</keyword>
<evidence type="ECO:0000256" key="6">
    <source>
        <dbReference type="ARBA" id="ARBA00022645"/>
    </source>
</evidence>
<sequence length="663" mass="74761">MLKKIFYTFMAIIFIALGASIILIMQVWVSTDKDIAKIKDYHPSIASQILDRKGRLVANVYDKEFRFYAHFNEIPARLVESLLAVEDTLFFEHGGINLDAIMRAVIKNAKSGRYTEGGSTLTQQLVKNMVLTREKTLTRKLKEAIISLRIEKVLSKEEILERYLNQTFFGHGYYGVKTASLGYFKKPLDKLSLKEIAMLVSLPRAPSFYDPTKNLDFSLARANDIIRRLYSLGWISSTELKHALGEVPIVYNESTTQNSAPYVVDEVLKQLDHLDGLRTKGYTIKLTLDLDYQRLALESLRFGHQRMLEKIAQERSKDKKKDNDPQEELEDNLNASMVVTDTQSGKILALVGGIDYKKSAFNRATQAKRQFGSAIKPFIYQIAFDNGYSTTSKIPDVARNFENANRTTDSTQNHAWHPSNYSRNFLGLVTLQEALSHSLNLATINLSDQLGFEKVYNSLSDMGFKNLPKDLSIVLGSFVISPLDAAQQYSLFSNYGLMLKPMLIESITNSSGETKTFTPLEIKRTTSKEQAFLTLSALINTVENGTGKQARLHNIEVAGKTGTSNNNIDAWFIGFTPTIQSVIWFGRDNNTPIGKKATGGVVSTPVYAHFMRNILAIEPSLKRKFDVPLNVRKEIIDKIPYYSTSPIISTPKEENNTDERLLF</sequence>
<feature type="region of interest" description="Disordered" evidence="18">
    <location>
        <begin position="313"/>
        <end position="335"/>
    </location>
</feature>